<keyword evidence="1" id="KW-1133">Transmembrane helix</keyword>
<name>A0A8J2BVW5_9BACT</name>
<protein>
    <submittedName>
        <fullName evidence="2">Uncharacterized protein</fullName>
    </submittedName>
</protein>
<keyword evidence="1" id="KW-0472">Membrane</keyword>
<evidence type="ECO:0000313" key="3">
    <source>
        <dbReference type="Proteomes" id="UP000663859"/>
    </source>
</evidence>
<proteinExistence type="predicted"/>
<reference evidence="2" key="1">
    <citation type="submission" date="2021-02" db="EMBL/GenBank/DDBJ databases">
        <authorList>
            <person name="Cremers G."/>
            <person name="Picone N."/>
        </authorList>
    </citation>
    <scope>NUCLEOTIDE SEQUENCE</scope>
    <source>
        <strain evidence="2">PQ17</strain>
    </source>
</reference>
<feature type="transmembrane region" description="Helical" evidence="1">
    <location>
        <begin position="12"/>
        <end position="30"/>
    </location>
</feature>
<evidence type="ECO:0000256" key="1">
    <source>
        <dbReference type="SAM" id="Phobius"/>
    </source>
</evidence>
<keyword evidence="1" id="KW-0812">Transmembrane</keyword>
<sequence>MMEGKDMRQGSLTCFNLVVFLMATILLQIGDPPTLQAHCHGDSIGDIINCNGGQADLSHVRTTHYGYPGDKDNGLRAHGDEPLQRGDIALGACIRDALGAKFGDQICVRFSDGSMHTFAYHDTPGFADRIDIYDPDKTYGDQGYTSVSKCSAGGGGLLGANG</sequence>
<organism evidence="2 3">
    <name type="scientific">Candidatus Methylacidithermus pantelleriae</name>
    <dbReference type="NCBI Taxonomy" id="2744239"/>
    <lineage>
        <taxon>Bacteria</taxon>
        <taxon>Pseudomonadati</taxon>
        <taxon>Verrucomicrobiota</taxon>
        <taxon>Methylacidiphilae</taxon>
        <taxon>Methylacidiphilales</taxon>
        <taxon>Methylacidiphilaceae</taxon>
        <taxon>Candidatus Methylacidithermus</taxon>
    </lineage>
</organism>
<evidence type="ECO:0000313" key="2">
    <source>
        <dbReference type="EMBL" id="CAF0704950.1"/>
    </source>
</evidence>
<dbReference type="EMBL" id="CAJNOB010000070">
    <property type="protein sequence ID" value="CAF0704950.1"/>
    <property type="molecule type" value="Genomic_DNA"/>
</dbReference>
<accession>A0A8J2BVW5</accession>
<dbReference type="Proteomes" id="UP000663859">
    <property type="component" value="Unassembled WGS sequence"/>
</dbReference>
<comment type="caution">
    <text evidence="2">The sequence shown here is derived from an EMBL/GenBank/DDBJ whole genome shotgun (WGS) entry which is preliminary data.</text>
</comment>
<dbReference type="AlphaFoldDB" id="A0A8J2BVW5"/>
<keyword evidence="3" id="KW-1185">Reference proteome</keyword>
<gene>
    <name evidence="2" type="ORF">MPNT_80035</name>
</gene>